<keyword evidence="1" id="KW-1133">Transmembrane helix</keyword>
<dbReference type="Proteomes" id="UP000019464">
    <property type="component" value="Unassembled WGS sequence"/>
</dbReference>
<proteinExistence type="predicted"/>
<name>W9VM20_9GAMM</name>
<keyword evidence="3" id="KW-1185">Reference proteome</keyword>
<sequence>MKQHPRSAQRGATFFGVLSVVIVAGIFLTIAFKLFTPYWDHKTLVSVVKSASEDPEELRRPVSQIRSNLERRFVINQVSLASPEALTIVDESGMIKFTLDYEVRVPMFANVDAVVKFEEYFEGRKP</sequence>
<organism evidence="2 3">
    <name type="scientific">Nitrincola nitratireducens</name>
    <dbReference type="NCBI Taxonomy" id="1229521"/>
    <lineage>
        <taxon>Bacteria</taxon>
        <taxon>Pseudomonadati</taxon>
        <taxon>Pseudomonadota</taxon>
        <taxon>Gammaproteobacteria</taxon>
        <taxon>Oceanospirillales</taxon>
        <taxon>Oceanospirillaceae</taxon>
        <taxon>Nitrincola</taxon>
    </lineage>
</organism>
<dbReference type="AlphaFoldDB" id="W9VM20"/>
<evidence type="ECO:0000313" key="2">
    <source>
        <dbReference type="EMBL" id="EXJ11570.1"/>
    </source>
</evidence>
<accession>W9VM20</accession>
<dbReference type="STRING" id="1229521.D791_01343"/>
<reference evidence="3" key="1">
    <citation type="submission" date="2012-11" db="EMBL/GenBank/DDBJ databases">
        <authorList>
            <person name="Singh A."/>
            <person name="Pinnaka A.K."/>
            <person name="Vaidya B."/>
        </authorList>
    </citation>
    <scope>NUCLEOTIDE SEQUENCE [LARGE SCALE GENOMIC DNA]</scope>
    <source>
        <strain evidence="3">AK23</strain>
    </source>
</reference>
<reference evidence="2 3" key="2">
    <citation type="journal article" date="2015" name="Syst. Appl. Microbiol.">
        <title>Nitrincola nitratireducens sp. nov. isolated from a haloalkaline crater lake.</title>
        <authorList>
            <person name="Singh A."/>
            <person name="Vaidya B."/>
            <person name="Tanuku N.R."/>
            <person name="Pinnaka A.K."/>
        </authorList>
    </citation>
    <scope>NUCLEOTIDE SEQUENCE [LARGE SCALE GENOMIC DNA]</scope>
    <source>
        <strain evidence="2 3">AK23</strain>
    </source>
</reference>
<evidence type="ECO:0000313" key="3">
    <source>
        <dbReference type="Proteomes" id="UP000019464"/>
    </source>
</evidence>
<comment type="caution">
    <text evidence="2">The sequence shown here is derived from an EMBL/GenBank/DDBJ whole genome shotgun (WGS) entry which is preliminary data.</text>
</comment>
<dbReference type="RefSeq" id="WP_036509267.1">
    <property type="nucleotide sequence ID" value="NZ_AONB01000005.1"/>
</dbReference>
<evidence type="ECO:0008006" key="4">
    <source>
        <dbReference type="Google" id="ProtNLM"/>
    </source>
</evidence>
<dbReference type="EMBL" id="AONB01000005">
    <property type="protein sequence ID" value="EXJ11570.1"/>
    <property type="molecule type" value="Genomic_DNA"/>
</dbReference>
<evidence type="ECO:0000256" key="1">
    <source>
        <dbReference type="SAM" id="Phobius"/>
    </source>
</evidence>
<feature type="transmembrane region" description="Helical" evidence="1">
    <location>
        <begin position="12"/>
        <end position="35"/>
    </location>
</feature>
<gene>
    <name evidence="2" type="ORF">D791_01343</name>
</gene>
<protein>
    <recommendedName>
        <fullName evidence="4">DUF4845 domain-containing protein</fullName>
    </recommendedName>
</protein>
<keyword evidence="1" id="KW-0472">Membrane</keyword>
<dbReference type="OrthoDB" id="6078083at2"/>
<keyword evidence="1" id="KW-0812">Transmembrane</keyword>
<dbReference type="InterPro" id="IPR032314">
    <property type="entry name" value="DUF4845"/>
</dbReference>
<dbReference type="Pfam" id="PF16137">
    <property type="entry name" value="DUF4845"/>
    <property type="match status" value="1"/>
</dbReference>